<dbReference type="InterPro" id="IPR012657">
    <property type="entry name" value="23S_rRNA-intervening_sequence"/>
</dbReference>
<proteinExistence type="predicted"/>
<dbReference type="PANTHER" id="PTHR38471">
    <property type="entry name" value="FOUR HELIX BUNDLE PROTEIN"/>
    <property type="match status" value="1"/>
</dbReference>
<dbReference type="Proteomes" id="UP000611723">
    <property type="component" value="Unassembled WGS sequence"/>
</dbReference>
<comment type="caution">
    <text evidence="1">The sequence shown here is derived from an EMBL/GenBank/DDBJ whole genome shotgun (WGS) entry which is preliminary data.</text>
</comment>
<dbReference type="SUPFAM" id="SSF158446">
    <property type="entry name" value="IVS-encoded protein-like"/>
    <property type="match status" value="1"/>
</dbReference>
<sequence>MATIKKFEDLESWKNARIFVKDIYKATTNSDVQNDFGFQDQIRRASISVMNNIAEGFGRFNNKEFRRFLDISVGSLLEVKSMLYVAEDLEYFSSEKVEQLRNDADKIYFQLLAFITYLRNTVKHKSDNK</sequence>
<dbReference type="RefSeq" id="WP_201431797.1">
    <property type="nucleotide sequence ID" value="NZ_JAEQBW010000006.1"/>
</dbReference>
<evidence type="ECO:0000313" key="2">
    <source>
        <dbReference type="Proteomes" id="UP000611723"/>
    </source>
</evidence>
<dbReference type="Gene3D" id="1.20.1440.60">
    <property type="entry name" value="23S rRNA-intervening sequence"/>
    <property type="match status" value="1"/>
</dbReference>
<dbReference type="EMBL" id="JAEQBW010000006">
    <property type="protein sequence ID" value="MBK6266117.1"/>
    <property type="molecule type" value="Genomic_DNA"/>
</dbReference>
<protein>
    <submittedName>
        <fullName evidence="1">Four helix bundle protein</fullName>
    </submittedName>
</protein>
<accession>A0A934X083</accession>
<dbReference type="AlphaFoldDB" id="A0A934X083"/>
<reference evidence="1" key="1">
    <citation type="submission" date="2021-01" db="EMBL/GenBank/DDBJ databases">
        <title>Marivirga aurantiaca sp. nov., isolated from intertidal surface sediments.</title>
        <authorList>
            <person name="Zhang M."/>
        </authorList>
    </citation>
    <scope>NUCLEOTIDE SEQUENCE</scope>
    <source>
        <strain evidence="1">S37H4</strain>
    </source>
</reference>
<organism evidence="1 2">
    <name type="scientific">Marivirga aurantiaca</name>
    <dbReference type="NCBI Taxonomy" id="2802615"/>
    <lineage>
        <taxon>Bacteria</taxon>
        <taxon>Pseudomonadati</taxon>
        <taxon>Bacteroidota</taxon>
        <taxon>Cytophagia</taxon>
        <taxon>Cytophagales</taxon>
        <taxon>Marivirgaceae</taxon>
        <taxon>Marivirga</taxon>
    </lineage>
</organism>
<dbReference type="CDD" id="cd16377">
    <property type="entry name" value="23S_rRNA_IVP_like"/>
    <property type="match status" value="1"/>
</dbReference>
<dbReference type="PANTHER" id="PTHR38471:SF2">
    <property type="entry name" value="FOUR HELIX BUNDLE PROTEIN"/>
    <property type="match status" value="1"/>
</dbReference>
<gene>
    <name evidence="1" type="ORF">JKA74_13820</name>
</gene>
<dbReference type="NCBIfam" id="TIGR02436">
    <property type="entry name" value="four helix bundle protein"/>
    <property type="match status" value="1"/>
</dbReference>
<dbReference type="InterPro" id="IPR036583">
    <property type="entry name" value="23S_rRNA_IVS_sf"/>
</dbReference>
<evidence type="ECO:0000313" key="1">
    <source>
        <dbReference type="EMBL" id="MBK6266117.1"/>
    </source>
</evidence>
<dbReference type="Pfam" id="PF05635">
    <property type="entry name" value="23S_rRNA_IVP"/>
    <property type="match status" value="1"/>
</dbReference>
<keyword evidence="2" id="KW-1185">Reference proteome</keyword>
<name>A0A934X083_9BACT</name>